<feature type="transmembrane region" description="Helical" evidence="1">
    <location>
        <begin position="40"/>
        <end position="62"/>
    </location>
</feature>
<reference evidence="2" key="1">
    <citation type="submission" date="2021-05" db="EMBL/GenBank/DDBJ databases">
        <authorList>
            <person name="Alioto T."/>
            <person name="Alioto T."/>
            <person name="Gomez Garrido J."/>
        </authorList>
    </citation>
    <scope>NUCLEOTIDE SEQUENCE</scope>
</reference>
<feature type="transmembrane region" description="Helical" evidence="1">
    <location>
        <begin position="12"/>
        <end position="34"/>
    </location>
</feature>
<keyword evidence="1" id="KW-1133">Transmembrane helix</keyword>
<evidence type="ECO:0000256" key="1">
    <source>
        <dbReference type="SAM" id="Phobius"/>
    </source>
</evidence>
<dbReference type="AlphaFoldDB" id="A0A8D9EWB1"/>
<keyword evidence="1" id="KW-0812">Transmembrane</keyword>
<evidence type="ECO:0000313" key="2">
    <source>
        <dbReference type="EMBL" id="CAG6768072.1"/>
    </source>
</evidence>
<protein>
    <submittedName>
        <fullName evidence="2">Uncharacterized protein</fullName>
    </submittedName>
</protein>
<keyword evidence="1" id="KW-0472">Membrane</keyword>
<proteinExistence type="predicted"/>
<dbReference type="EMBL" id="HBUF01575176">
    <property type="protein sequence ID" value="CAG6768072.1"/>
    <property type="molecule type" value="Transcribed_RNA"/>
</dbReference>
<organism evidence="2">
    <name type="scientific">Cacopsylla melanoneura</name>
    <dbReference type="NCBI Taxonomy" id="428564"/>
    <lineage>
        <taxon>Eukaryota</taxon>
        <taxon>Metazoa</taxon>
        <taxon>Ecdysozoa</taxon>
        <taxon>Arthropoda</taxon>
        <taxon>Hexapoda</taxon>
        <taxon>Insecta</taxon>
        <taxon>Pterygota</taxon>
        <taxon>Neoptera</taxon>
        <taxon>Paraneoptera</taxon>
        <taxon>Hemiptera</taxon>
        <taxon>Sternorrhyncha</taxon>
        <taxon>Psylloidea</taxon>
        <taxon>Psyllidae</taxon>
        <taxon>Psyllinae</taxon>
        <taxon>Cacopsylla</taxon>
    </lineage>
</organism>
<name>A0A8D9EWB1_9HEMI</name>
<dbReference type="EMBL" id="HBUF01575175">
    <property type="protein sequence ID" value="CAG6768070.1"/>
    <property type="molecule type" value="Transcribed_RNA"/>
</dbReference>
<sequence length="116" mass="13651">MHLHLVPFIHSCYFVNIYLSIIFMIVMHSIYYFFRGFFPPNIVACLKTYLCFMFVAMFLFYVEKGWPRLVTTSHEETVSFKSKIYETSEHPRSWGNATLSQGMINSVEIVMSTSRP</sequence>
<accession>A0A8D9EWB1</accession>